<gene>
    <name evidence="1" type="ORF">NVI5450_4856</name>
</gene>
<keyword evidence="1" id="KW-0489">Methyltransferase</keyword>
<dbReference type="GO" id="GO:0032259">
    <property type="term" value="P:methylation"/>
    <property type="evidence" value="ECO:0007669"/>
    <property type="project" value="UniProtKB-KW"/>
</dbReference>
<name>A0A1L0AW13_9GAMM</name>
<evidence type="ECO:0000313" key="2">
    <source>
        <dbReference type="Proteomes" id="UP000183794"/>
    </source>
</evidence>
<evidence type="ECO:0000313" key="1">
    <source>
        <dbReference type="EMBL" id="SGZ20307.1"/>
    </source>
</evidence>
<keyword evidence="1" id="KW-0808">Transferase</keyword>
<dbReference type="RefSeq" id="WP_075518659.1">
    <property type="nucleotide sequence ID" value="NZ_FPLD01000164.1"/>
</dbReference>
<dbReference type="AlphaFoldDB" id="A0A1L0AW13"/>
<proteinExistence type="predicted"/>
<protein>
    <submittedName>
        <fullName evidence="1">Phage DNA methylase</fullName>
    </submittedName>
</protein>
<dbReference type="EMBL" id="FPLD01000164">
    <property type="protein sequence ID" value="SGZ20307.1"/>
    <property type="molecule type" value="Genomic_DNA"/>
</dbReference>
<dbReference type="OrthoDB" id="9805629at2"/>
<sequence>MPSVIELQAMTRGGPRTEKIWFNYEIDRVHWAAYAGKDFTDRQRIKRKAHRWGENYKNLSKSERLAILAAIMSVESMEA</sequence>
<dbReference type="GO" id="GO:0008168">
    <property type="term" value="F:methyltransferase activity"/>
    <property type="evidence" value="ECO:0007669"/>
    <property type="project" value="UniProtKB-KW"/>
</dbReference>
<organism evidence="1 2">
    <name type="scientific">Moritella viscosa</name>
    <dbReference type="NCBI Taxonomy" id="80854"/>
    <lineage>
        <taxon>Bacteria</taxon>
        <taxon>Pseudomonadati</taxon>
        <taxon>Pseudomonadota</taxon>
        <taxon>Gammaproteobacteria</taxon>
        <taxon>Alteromonadales</taxon>
        <taxon>Moritellaceae</taxon>
        <taxon>Moritella</taxon>
    </lineage>
</organism>
<reference evidence="1 2" key="1">
    <citation type="submission" date="2016-11" db="EMBL/GenBank/DDBJ databases">
        <authorList>
            <person name="Jaros S."/>
            <person name="Januszkiewicz K."/>
            <person name="Wedrychowicz H."/>
        </authorList>
    </citation>
    <scope>NUCLEOTIDE SEQUENCE [LARGE SCALE GENOMIC DNA]</scope>
    <source>
        <strain evidence="1">NVI 5450</strain>
    </source>
</reference>
<accession>A0A1L0AW13</accession>
<dbReference type="Proteomes" id="UP000183794">
    <property type="component" value="Unassembled WGS sequence"/>
</dbReference>